<evidence type="ECO:0000313" key="2">
    <source>
        <dbReference type="Proteomes" id="UP000036756"/>
    </source>
</evidence>
<organism evidence="1 2">
    <name type="scientific">Clostridium cylindrosporum DSM 605</name>
    <dbReference type="NCBI Taxonomy" id="1121307"/>
    <lineage>
        <taxon>Bacteria</taxon>
        <taxon>Bacillati</taxon>
        <taxon>Bacillota</taxon>
        <taxon>Clostridia</taxon>
        <taxon>Eubacteriales</taxon>
        <taxon>Clostridiaceae</taxon>
        <taxon>Clostridium</taxon>
    </lineage>
</organism>
<reference evidence="1 2" key="1">
    <citation type="submission" date="2015-06" db="EMBL/GenBank/DDBJ databases">
        <title>Draft genome sequence of the purine-degrading Clostridium cylindrosporum HC-1 (DSM 605).</title>
        <authorList>
            <person name="Poehlein A."/>
            <person name="Schiel-Bengelsdorf B."/>
            <person name="Bengelsdorf F."/>
            <person name="Daniel R."/>
            <person name="Duerre P."/>
        </authorList>
    </citation>
    <scope>NUCLEOTIDE SEQUENCE [LARGE SCALE GENOMIC DNA]</scope>
    <source>
        <strain evidence="1 2">DSM 605</strain>
    </source>
</reference>
<dbReference type="PATRIC" id="fig|1121307.3.peg.2305"/>
<keyword evidence="2" id="KW-1185">Reference proteome</keyword>
<dbReference type="EMBL" id="LFVU01000003">
    <property type="protein sequence ID" value="KMT22976.1"/>
    <property type="molecule type" value="Genomic_DNA"/>
</dbReference>
<name>A0A0J8G5Q9_CLOCY</name>
<accession>A0A0J8G5Q9</accession>
<evidence type="ECO:0000313" key="1">
    <source>
        <dbReference type="EMBL" id="KMT22976.1"/>
    </source>
</evidence>
<gene>
    <name evidence="1" type="ORF">CLCY_7c00230</name>
</gene>
<dbReference type="RefSeq" id="WP_161797090.1">
    <property type="nucleotide sequence ID" value="NZ_LFVU01000003.1"/>
</dbReference>
<protein>
    <submittedName>
        <fullName evidence="1">Uncharacterized protein</fullName>
    </submittedName>
</protein>
<dbReference type="AlphaFoldDB" id="A0A0J8G5Q9"/>
<dbReference type="Proteomes" id="UP000036756">
    <property type="component" value="Unassembled WGS sequence"/>
</dbReference>
<comment type="caution">
    <text evidence="1">The sequence shown here is derived from an EMBL/GenBank/DDBJ whole genome shotgun (WGS) entry which is preliminary data.</text>
</comment>
<proteinExistence type="predicted"/>
<dbReference type="STRING" id="1121307.CLCY_7c00230"/>
<sequence length="51" mass="5854">MEKLKEKAEKAWEYLKAHGIHTEAELDKALKEMKLDIGIFVSPIKLDNKTA</sequence>